<dbReference type="Proteomes" id="UP000823936">
    <property type="component" value="Unassembled WGS sequence"/>
</dbReference>
<protein>
    <recommendedName>
        <fullName evidence="4">Lipoprotein</fullName>
    </recommendedName>
</protein>
<evidence type="ECO:0000313" key="3">
    <source>
        <dbReference type="Proteomes" id="UP000823936"/>
    </source>
</evidence>
<feature type="signal peptide" evidence="1">
    <location>
        <begin position="1"/>
        <end position="18"/>
    </location>
</feature>
<dbReference type="AlphaFoldDB" id="A0A9D1TNB4"/>
<evidence type="ECO:0000256" key="1">
    <source>
        <dbReference type="SAM" id="SignalP"/>
    </source>
</evidence>
<proteinExistence type="predicted"/>
<evidence type="ECO:0008006" key="4">
    <source>
        <dbReference type="Google" id="ProtNLM"/>
    </source>
</evidence>
<dbReference type="PROSITE" id="PS51257">
    <property type="entry name" value="PROKAR_LIPOPROTEIN"/>
    <property type="match status" value="1"/>
</dbReference>
<dbReference type="EMBL" id="DXHU01000013">
    <property type="protein sequence ID" value="HIV98746.1"/>
    <property type="molecule type" value="Genomic_DNA"/>
</dbReference>
<feature type="chain" id="PRO_5038559611" description="Lipoprotein" evidence="1">
    <location>
        <begin position="19"/>
        <end position="145"/>
    </location>
</feature>
<gene>
    <name evidence="2" type="ORF">IAB12_03070</name>
</gene>
<evidence type="ECO:0000313" key="2">
    <source>
        <dbReference type="EMBL" id="HIV98746.1"/>
    </source>
</evidence>
<sequence length="145" mass="15820">MKKLFVALLVLLSILAISCDGNTKTPDAPAVNTTGTDFLKNHLLEGKTAEDAIFEINDIENEMPNDNITMEGMTLIYNGFEKIADGNDAIKGGTKITIWGKVSQTSGANLTVQLDNDVFTLTAEQTEDPYNPVYKINGVDISEEY</sequence>
<reference evidence="2" key="1">
    <citation type="journal article" date="2021" name="PeerJ">
        <title>Extensive microbial diversity within the chicken gut microbiome revealed by metagenomics and culture.</title>
        <authorList>
            <person name="Gilroy R."/>
            <person name="Ravi A."/>
            <person name="Getino M."/>
            <person name="Pursley I."/>
            <person name="Horton D.L."/>
            <person name="Alikhan N.F."/>
            <person name="Baker D."/>
            <person name="Gharbi K."/>
            <person name="Hall N."/>
            <person name="Watson M."/>
            <person name="Adriaenssens E.M."/>
            <person name="Foster-Nyarko E."/>
            <person name="Jarju S."/>
            <person name="Secka A."/>
            <person name="Antonio M."/>
            <person name="Oren A."/>
            <person name="Chaudhuri R.R."/>
            <person name="La Ragione R."/>
            <person name="Hildebrand F."/>
            <person name="Pallen M.J."/>
        </authorList>
    </citation>
    <scope>NUCLEOTIDE SEQUENCE</scope>
    <source>
        <strain evidence="2">Gambia11-129</strain>
    </source>
</reference>
<keyword evidence="1" id="KW-0732">Signal</keyword>
<organism evidence="2 3">
    <name type="scientific">Candidatus Ornithospirochaeta avicola</name>
    <dbReference type="NCBI Taxonomy" id="2840896"/>
    <lineage>
        <taxon>Bacteria</taxon>
        <taxon>Pseudomonadati</taxon>
        <taxon>Spirochaetota</taxon>
        <taxon>Spirochaetia</taxon>
        <taxon>Spirochaetales</taxon>
        <taxon>Spirochaetaceae</taxon>
        <taxon>Spirochaetaceae incertae sedis</taxon>
        <taxon>Candidatus Ornithospirochaeta</taxon>
    </lineage>
</organism>
<comment type="caution">
    <text evidence="2">The sequence shown here is derived from an EMBL/GenBank/DDBJ whole genome shotgun (WGS) entry which is preliminary data.</text>
</comment>
<reference evidence="2" key="2">
    <citation type="submission" date="2021-04" db="EMBL/GenBank/DDBJ databases">
        <authorList>
            <person name="Gilroy R."/>
        </authorList>
    </citation>
    <scope>NUCLEOTIDE SEQUENCE</scope>
    <source>
        <strain evidence="2">Gambia11-129</strain>
    </source>
</reference>
<accession>A0A9D1TNB4</accession>
<name>A0A9D1TNB4_9SPIO</name>